<evidence type="ECO:0008006" key="3">
    <source>
        <dbReference type="Google" id="ProtNLM"/>
    </source>
</evidence>
<sequence length="77" mass="8488">MGSVFVYIFYLKEKKEQLDAIKRGFCPKCHHKSIELTDQRSGGCSGPKLLSFECLECGYTNSFAVENSDSCGTGGCH</sequence>
<protein>
    <recommendedName>
        <fullName evidence="3">Restriction alleviation protein, Lar family</fullName>
    </recommendedName>
</protein>
<keyword evidence="2" id="KW-1185">Reference proteome</keyword>
<proteinExistence type="predicted"/>
<dbReference type="EMBL" id="JAQIBC010000004">
    <property type="protein sequence ID" value="MDM5264105.1"/>
    <property type="molecule type" value="Genomic_DNA"/>
</dbReference>
<name>A0ABT7QSP0_9BACT</name>
<gene>
    <name evidence="1" type="ORF">PF327_07865</name>
</gene>
<organism evidence="1 2">
    <name type="scientific">Sulfurovum xiamenensis</name>
    <dbReference type="NCBI Taxonomy" id="3019066"/>
    <lineage>
        <taxon>Bacteria</taxon>
        <taxon>Pseudomonadati</taxon>
        <taxon>Campylobacterota</taxon>
        <taxon>Epsilonproteobacteria</taxon>
        <taxon>Campylobacterales</taxon>
        <taxon>Sulfurovaceae</taxon>
        <taxon>Sulfurovum</taxon>
    </lineage>
</organism>
<evidence type="ECO:0000313" key="2">
    <source>
        <dbReference type="Proteomes" id="UP001169066"/>
    </source>
</evidence>
<comment type="caution">
    <text evidence="1">The sequence shown here is derived from an EMBL/GenBank/DDBJ whole genome shotgun (WGS) entry which is preliminary data.</text>
</comment>
<dbReference type="SUPFAM" id="SSF57783">
    <property type="entry name" value="Zinc beta-ribbon"/>
    <property type="match status" value="1"/>
</dbReference>
<dbReference type="RefSeq" id="WP_289402045.1">
    <property type="nucleotide sequence ID" value="NZ_JAQIBC010000004.1"/>
</dbReference>
<dbReference type="Proteomes" id="UP001169066">
    <property type="component" value="Unassembled WGS sequence"/>
</dbReference>
<reference evidence="1" key="1">
    <citation type="submission" date="2023-01" db="EMBL/GenBank/DDBJ databases">
        <title>Sulfurovum sp. XTW-4 genome assembly.</title>
        <authorList>
            <person name="Wang J."/>
        </authorList>
    </citation>
    <scope>NUCLEOTIDE SEQUENCE</scope>
    <source>
        <strain evidence="1">XTW-4</strain>
    </source>
</reference>
<evidence type="ECO:0000313" key="1">
    <source>
        <dbReference type="EMBL" id="MDM5264105.1"/>
    </source>
</evidence>
<accession>A0ABT7QSP0</accession>